<dbReference type="Pfam" id="PF00078">
    <property type="entry name" value="RVT_1"/>
    <property type="match status" value="2"/>
</dbReference>
<dbReference type="Proteomes" id="UP001324380">
    <property type="component" value="Chromosome"/>
</dbReference>
<dbReference type="SUPFAM" id="SSF56672">
    <property type="entry name" value="DNA/RNA polymerases"/>
    <property type="match status" value="1"/>
</dbReference>
<name>A0ABZ0TLK9_9SPHI</name>
<evidence type="ECO:0000313" key="4">
    <source>
        <dbReference type="Proteomes" id="UP001324380"/>
    </source>
</evidence>
<dbReference type="CDD" id="cd01651">
    <property type="entry name" value="RT_G2_intron"/>
    <property type="match status" value="1"/>
</dbReference>
<keyword evidence="3" id="KW-0695">RNA-directed DNA polymerase</keyword>
<evidence type="ECO:0000256" key="1">
    <source>
        <dbReference type="ARBA" id="ARBA00034120"/>
    </source>
</evidence>
<dbReference type="InterPro" id="IPR043502">
    <property type="entry name" value="DNA/RNA_pol_sf"/>
</dbReference>
<keyword evidence="4" id="KW-1185">Reference proteome</keyword>
<dbReference type="InterPro" id="IPR024937">
    <property type="entry name" value="Domain_X"/>
</dbReference>
<keyword evidence="3" id="KW-0808">Transferase</keyword>
<dbReference type="InterPro" id="IPR051083">
    <property type="entry name" value="GrpII_Intron_Splice-Mob/Def"/>
</dbReference>
<dbReference type="PROSITE" id="PS50878">
    <property type="entry name" value="RT_POL"/>
    <property type="match status" value="1"/>
</dbReference>
<dbReference type="InterPro" id="IPR000477">
    <property type="entry name" value="RT_dom"/>
</dbReference>
<dbReference type="RefSeq" id="WP_321562825.1">
    <property type="nucleotide sequence ID" value="NZ_CP139558.1"/>
</dbReference>
<dbReference type="PANTHER" id="PTHR34047">
    <property type="entry name" value="NUCLEAR INTRON MATURASE 1, MITOCHONDRIAL-RELATED"/>
    <property type="match status" value="1"/>
</dbReference>
<reference evidence="3 4" key="1">
    <citation type="submission" date="2023-11" db="EMBL/GenBank/DDBJ databases">
        <title>Analysis of the Genomes of Mucilaginibacter gossypii cycad 4 and M. sabulilitoris SNA2: microbes with the potential for plant growth promotion.</title>
        <authorList>
            <person name="Hirsch A.M."/>
            <person name="Humm E."/>
            <person name="Rubbi M."/>
            <person name="Del Vecchio G."/>
            <person name="Ha S.M."/>
            <person name="Pellegrini M."/>
            <person name="Gunsalus R.P."/>
        </authorList>
    </citation>
    <scope>NUCLEOTIDE SEQUENCE [LARGE SCALE GENOMIC DNA]</scope>
    <source>
        <strain evidence="3 4">SNA2</strain>
    </source>
</reference>
<dbReference type="GO" id="GO:0003964">
    <property type="term" value="F:RNA-directed DNA polymerase activity"/>
    <property type="evidence" value="ECO:0007669"/>
    <property type="project" value="UniProtKB-KW"/>
</dbReference>
<sequence>MYYAAYQRINAKVGNMTPGTDGTTIDSMSLTRIDKLIGALKDETYQPQPARRVYIPKKNGKKRPLGIPSLDDKLVQEVIRMLLEAIFEGQFENCSHGFRPSRSCHTALMQVQNRFTGAKWFIEGDIKGFFDNIQHNVLIEVLRKRISDERFLRLIRKFLNAGYIEDWIFHKTFSGTPQGGLVSPILANIYLDQLDKYIEQYIANFDTGKRRTSNPAYFKLKNERCTLIRRINKGKHEELKQVRLQRIKEIGANIRLASSANEMDNGYKRLKYVRYADDFIIGVIGSRKDCEKIKGDIKTFLSEKLDLTLSDEKTLITHAQRPARFLGYDVHVRKSNHVKRNKLGHIRRAYNSKVVLRMPIEAVRKKLFDYEALKLIRHNGKEKWKPKGRIKLLNNDDLEILNAYNAEVRGFANYYSIANNSAALHSFRYIMEYSMYKTFGRKYRANIGRITKKYRHNKDFAVKYSNQKGEQKMRALKKSK</sequence>
<proteinExistence type="inferred from homology"/>
<protein>
    <submittedName>
        <fullName evidence="3">Reverse transcriptase domain-containing protein</fullName>
    </submittedName>
</protein>
<feature type="domain" description="Reverse transcriptase" evidence="2">
    <location>
        <begin position="36"/>
        <end position="330"/>
    </location>
</feature>
<evidence type="ECO:0000313" key="3">
    <source>
        <dbReference type="EMBL" id="WPU93691.1"/>
    </source>
</evidence>
<evidence type="ECO:0000259" key="2">
    <source>
        <dbReference type="PROSITE" id="PS50878"/>
    </source>
</evidence>
<gene>
    <name evidence="3" type="ORF">SNE25_30705</name>
</gene>
<keyword evidence="3" id="KW-0548">Nucleotidyltransferase</keyword>
<dbReference type="EMBL" id="CP139558">
    <property type="protein sequence ID" value="WPU93691.1"/>
    <property type="molecule type" value="Genomic_DNA"/>
</dbReference>
<accession>A0ABZ0TLK9</accession>
<comment type="similarity">
    <text evidence="1">Belongs to the bacterial reverse transcriptase family.</text>
</comment>
<dbReference type="Pfam" id="PF01348">
    <property type="entry name" value="Intron_maturas2"/>
    <property type="match status" value="1"/>
</dbReference>
<dbReference type="PANTHER" id="PTHR34047:SF8">
    <property type="entry name" value="PROTEIN YKFC"/>
    <property type="match status" value="1"/>
</dbReference>
<organism evidence="3 4">
    <name type="scientific">Mucilaginibacter sabulilitoris</name>
    <dbReference type="NCBI Taxonomy" id="1173583"/>
    <lineage>
        <taxon>Bacteria</taxon>
        <taxon>Pseudomonadati</taxon>
        <taxon>Bacteroidota</taxon>
        <taxon>Sphingobacteriia</taxon>
        <taxon>Sphingobacteriales</taxon>
        <taxon>Sphingobacteriaceae</taxon>
        <taxon>Mucilaginibacter</taxon>
    </lineage>
</organism>